<dbReference type="SUPFAM" id="SSF46626">
    <property type="entry name" value="Cytochrome c"/>
    <property type="match status" value="1"/>
</dbReference>
<evidence type="ECO:0000256" key="2">
    <source>
        <dbReference type="ARBA" id="ARBA00022617"/>
    </source>
</evidence>
<dbReference type="RefSeq" id="WP_386733868.1">
    <property type="nucleotide sequence ID" value="NZ_JBHRXI010000001.1"/>
</dbReference>
<keyword evidence="1" id="KW-0813">Transport</keyword>
<dbReference type="InterPro" id="IPR036909">
    <property type="entry name" value="Cyt_c-like_dom_sf"/>
</dbReference>
<dbReference type="EMBL" id="JBHRXI010000001">
    <property type="protein sequence ID" value="MFC3612694.1"/>
    <property type="molecule type" value="Genomic_DNA"/>
</dbReference>
<evidence type="ECO:0000256" key="1">
    <source>
        <dbReference type="ARBA" id="ARBA00022448"/>
    </source>
</evidence>
<feature type="signal peptide" evidence="7">
    <location>
        <begin position="1"/>
        <end position="19"/>
    </location>
</feature>
<evidence type="ECO:0000256" key="4">
    <source>
        <dbReference type="ARBA" id="ARBA00022982"/>
    </source>
</evidence>
<evidence type="ECO:0000259" key="8">
    <source>
        <dbReference type="PROSITE" id="PS51007"/>
    </source>
</evidence>
<dbReference type="Proteomes" id="UP001595629">
    <property type="component" value="Unassembled WGS sequence"/>
</dbReference>
<organism evidence="9 10">
    <name type="scientific">Lutimaribacter marinistellae</name>
    <dbReference type="NCBI Taxonomy" id="1820329"/>
    <lineage>
        <taxon>Bacteria</taxon>
        <taxon>Pseudomonadati</taxon>
        <taxon>Pseudomonadota</taxon>
        <taxon>Alphaproteobacteria</taxon>
        <taxon>Rhodobacterales</taxon>
        <taxon>Roseobacteraceae</taxon>
        <taxon>Lutimaribacter</taxon>
    </lineage>
</organism>
<keyword evidence="2 6" id="KW-0349">Heme</keyword>
<dbReference type="InterPro" id="IPR009056">
    <property type="entry name" value="Cyt_c-like_dom"/>
</dbReference>
<evidence type="ECO:0000313" key="9">
    <source>
        <dbReference type="EMBL" id="MFC3612694.1"/>
    </source>
</evidence>
<dbReference type="PANTHER" id="PTHR11961">
    <property type="entry name" value="CYTOCHROME C"/>
    <property type="match status" value="1"/>
</dbReference>
<evidence type="ECO:0000256" key="3">
    <source>
        <dbReference type="ARBA" id="ARBA00022723"/>
    </source>
</evidence>
<reference evidence="10" key="1">
    <citation type="journal article" date="2019" name="Int. J. Syst. Evol. Microbiol.">
        <title>The Global Catalogue of Microorganisms (GCM) 10K type strain sequencing project: providing services to taxonomists for standard genome sequencing and annotation.</title>
        <authorList>
            <consortium name="The Broad Institute Genomics Platform"/>
            <consortium name="The Broad Institute Genome Sequencing Center for Infectious Disease"/>
            <person name="Wu L."/>
            <person name="Ma J."/>
        </authorList>
    </citation>
    <scope>NUCLEOTIDE SEQUENCE [LARGE SCALE GENOMIC DNA]</scope>
    <source>
        <strain evidence="10">KCTC 42911</strain>
    </source>
</reference>
<dbReference type="Gene3D" id="1.10.760.10">
    <property type="entry name" value="Cytochrome c-like domain"/>
    <property type="match status" value="1"/>
</dbReference>
<evidence type="ECO:0000256" key="7">
    <source>
        <dbReference type="SAM" id="SignalP"/>
    </source>
</evidence>
<evidence type="ECO:0000313" key="10">
    <source>
        <dbReference type="Proteomes" id="UP001595629"/>
    </source>
</evidence>
<keyword evidence="3 6" id="KW-0479">Metal-binding</keyword>
<feature type="domain" description="Cytochrome c" evidence="8">
    <location>
        <begin position="21"/>
        <end position="135"/>
    </location>
</feature>
<keyword evidence="4" id="KW-0249">Electron transport</keyword>
<dbReference type="PROSITE" id="PS51007">
    <property type="entry name" value="CYTC"/>
    <property type="match status" value="1"/>
</dbReference>
<proteinExistence type="predicted"/>
<accession>A0ABV7TCG0</accession>
<name>A0ABV7TCG0_9RHOB</name>
<keyword evidence="10" id="KW-1185">Reference proteome</keyword>
<gene>
    <name evidence="9" type="ORF">ACFORG_02885</name>
</gene>
<comment type="caution">
    <text evidence="9">The sequence shown here is derived from an EMBL/GenBank/DDBJ whole genome shotgun (WGS) entry which is preliminary data.</text>
</comment>
<keyword evidence="5 6" id="KW-0408">Iron</keyword>
<evidence type="ECO:0000256" key="6">
    <source>
        <dbReference type="PROSITE-ProRule" id="PRU00433"/>
    </source>
</evidence>
<keyword evidence="7" id="KW-0732">Signal</keyword>
<evidence type="ECO:0000256" key="5">
    <source>
        <dbReference type="ARBA" id="ARBA00023004"/>
    </source>
</evidence>
<protein>
    <submittedName>
        <fullName evidence="9">C-type cytochrome</fullName>
    </submittedName>
</protein>
<feature type="chain" id="PRO_5047027893" evidence="7">
    <location>
        <begin position="20"/>
        <end position="137"/>
    </location>
</feature>
<sequence length="137" mass="14713">MHRFIATAAIAFLAVPAFAEGDAAKGEKGFNKCKSCHMIVDDAGETIVKGGRTGPNLYGVVGRTAGTVEDFRYGEDLVRAGEKGLVWDAENFVAYTADPKGFLQEYLEETSAKSKMSFRLKSGAEDIFAYLASVSGE</sequence>
<dbReference type="InterPro" id="IPR002327">
    <property type="entry name" value="Cyt_c_1A/1B"/>
</dbReference>